<name>A0A8A7KGV5_9FIRM</name>
<proteinExistence type="inferred from homology"/>
<reference evidence="6" key="1">
    <citation type="submission" date="2019-12" db="EMBL/GenBank/DDBJ databases">
        <authorList>
            <person name="zhang j."/>
            <person name="sun C.M."/>
        </authorList>
    </citation>
    <scope>NUCLEOTIDE SEQUENCE</scope>
    <source>
        <strain evidence="6">NS-1</strain>
    </source>
</reference>
<dbReference type="InterPro" id="IPR011332">
    <property type="entry name" value="Ribosomal_zn-bd"/>
</dbReference>
<keyword evidence="2 5" id="KW-0689">Ribosomal protein</keyword>
<evidence type="ECO:0000256" key="4">
    <source>
        <dbReference type="ARBA" id="ARBA00035176"/>
    </source>
</evidence>
<dbReference type="GO" id="GO:0003735">
    <property type="term" value="F:structural constituent of ribosome"/>
    <property type="evidence" value="ECO:0007669"/>
    <property type="project" value="InterPro"/>
</dbReference>
<dbReference type="AlphaFoldDB" id="A0A8A7KGV5"/>
<dbReference type="HAMAP" id="MF_00294">
    <property type="entry name" value="Ribosomal_bL33"/>
    <property type="match status" value="1"/>
</dbReference>
<dbReference type="GO" id="GO:0005737">
    <property type="term" value="C:cytoplasm"/>
    <property type="evidence" value="ECO:0007669"/>
    <property type="project" value="UniProtKB-ARBA"/>
</dbReference>
<dbReference type="NCBIfam" id="TIGR01023">
    <property type="entry name" value="rpmG_bact"/>
    <property type="match status" value="1"/>
</dbReference>
<dbReference type="Pfam" id="PF00471">
    <property type="entry name" value="Ribosomal_L33"/>
    <property type="match status" value="1"/>
</dbReference>
<evidence type="ECO:0000256" key="3">
    <source>
        <dbReference type="ARBA" id="ARBA00023274"/>
    </source>
</evidence>
<sequence>MRDIITLECTECKNRNYTTTKNKQQHRDRLETKKYCKFCQEHTLHRETK</sequence>
<protein>
    <recommendedName>
        <fullName evidence="4 5">Large ribosomal subunit protein bL33</fullName>
    </recommendedName>
</protein>
<dbReference type="PANTHER" id="PTHR43168:SF2">
    <property type="entry name" value="LARGE RIBOSOMAL SUBUNIT PROTEIN BL33C"/>
    <property type="match status" value="1"/>
</dbReference>
<dbReference type="GO" id="GO:1990904">
    <property type="term" value="C:ribonucleoprotein complex"/>
    <property type="evidence" value="ECO:0007669"/>
    <property type="project" value="UniProtKB-KW"/>
</dbReference>
<evidence type="ECO:0000313" key="7">
    <source>
        <dbReference type="Proteomes" id="UP000665020"/>
    </source>
</evidence>
<dbReference type="InterPro" id="IPR001705">
    <property type="entry name" value="Ribosomal_bL33"/>
</dbReference>
<accession>A0A8A7KGV5</accession>
<keyword evidence="7" id="KW-1185">Reference proteome</keyword>
<dbReference type="PANTHER" id="PTHR43168">
    <property type="entry name" value="50S RIBOSOMAL PROTEIN L33, CHLOROPLASTIC"/>
    <property type="match status" value="1"/>
</dbReference>
<evidence type="ECO:0000256" key="1">
    <source>
        <dbReference type="ARBA" id="ARBA00007596"/>
    </source>
</evidence>
<dbReference type="GO" id="GO:0005840">
    <property type="term" value="C:ribosome"/>
    <property type="evidence" value="ECO:0007669"/>
    <property type="project" value="UniProtKB-KW"/>
</dbReference>
<dbReference type="NCBIfam" id="NF001764">
    <property type="entry name" value="PRK00504.1"/>
    <property type="match status" value="1"/>
</dbReference>
<dbReference type="GO" id="GO:0006412">
    <property type="term" value="P:translation"/>
    <property type="evidence" value="ECO:0007669"/>
    <property type="project" value="UniProtKB-UniRule"/>
</dbReference>
<dbReference type="Proteomes" id="UP000665020">
    <property type="component" value="Chromosome"/>
</dbReference>
<dbReference type="KEGG" id="ifn:GM661_15805"/>
<evidence type="ECO:0000256" key="2">
    <source>
        <dbReference type="ARBA" id="ARBA00022980"/>
    </source>
</evidence>
<evidence type="ECO:0000256" key="5">
    <source>
        <dbReference type="HAMAP-Rule" id="MF_00294"/>
    </source>
</evidence>
<dbReference type="EMBL" id="CP046640">
    <property type="protein sequence ID" value="QTL99315.1"/>
    <property type="molecule type" value="Genomic_DNA"/>
</dbReference>
<dbReference type="Gene3D" id="2.20.28.120">
    <property type="entry name" value="Ribosomal protein L33"/>
    <property type="match status" value="1"/>
</dbReference>
<gene>
    <name evidence="5 6" type="primary">rpmG</name>
    <name evidence="6" type="ORF">GM661_15805</name>
</gene>
<comment type="similarity">
    <text evidence="1 5">Belongs to the bacterial ribosomal protein bL33 family.</text>
</comment>
<dbReference type="SUPFAM" id="SSF57829">
    <property type="entry name" value="Zn-binding ribosomal proteins"/>
    <property type="match status" value="1"/>
</dbReference>
<dbReference type="NCBIfam" id="NF001860">
    <property type="entry name" value="PRK00595.1"/>
    <property type="match status" value="1"/>
</dbReference>
<dbReference type="InterPro" id="IPR038584">
    <property type="entry name" value="Ribosomal_bL33_sf"/>
</dbReference>
<evidence type="ECO:0000313" key="6">
    <source>
        <dbReference type="EMBL" id="QTL99315.1"/>
    </source>
</evidence>
<keyword evidence="3 5" id="KW-0687">Ribonucleoprotein</keyword>
<organism evidence="6 7">
    <name type="scientific">Iocasia fonsfrigidae</name>
    <dbReference type="NCBI Taxonomy" id="2682810"/>
    <lineage>
        <taxon>Bacteria</taxon>
        <taxon>Bacillati</taxon>
        <taxon>Bacillota</taxon>
        <taxon>Clostridia</taxon>
        <taxon>Halanaerobiales</taxon>
        <taxon>Halanaerobiaceae</taxon>
        <taxon>Iocasia</taxon>
    </lineage>
</organism>
<dbReference type="RefSeq" id="WP_125991744.1">
    <property type="nucleotide sequence ID" value="NZ_CP046640.1"/>
</dbReference>